<protein>
    <submittedName>
        <fullName evidence="1">Uncharacterized protein</fullName>
    </submittedName>
</protein>
<gene>
    <name evidence="1" type="ORF">NBC122_01924</name>
</gene>
<accession>A0A4P6ZGN7</accession>
<dbReference type="AlphaFoldDB" id="A0A4P6ZGN7"/>
<sequence length="102" mass="11664">MYPIEQLEHIIEFQTSPGLSSKPNHYSTAKEHEAEDLILDEASPIRDSSSVTKGTLKVIRTKKTAAMTQLSIEKLFTWRVDLRVHAIIFPITLYHKARAAFR</sequence>
<dbReference type="KEGG" id="csal:NBC122_01924"/>
<name>A0A4P6ZGN7_9FLAO</name>
<dbReference type="RefSeq" id="WP_133440139.1">
    <property type="nucleotide sequence ID" value="NZ_CP037954.1"/>
</dbReference>
<evidence type="ECO:0000313" key="2">
    <source>
        <dbReference type="Proteomes" id="UP000294419"/>
    </source>
</evidence>
<proteinExistence type="predicted"/>
<evidence type="ECO:0000313" key="1">
    <source>
        <dbReference type="EMBL" id="QBO58732.1"/>
    </source>
</evidence>
<reference evidence="1 2" key="1">
    <citation type="submission" date="2019-03" db="EMBL/GenBank/DDBJ databases">
        <authorList>
            <person name="Kim H."/>
            <person name="Yu S.-M."/>
        </authorList>
    </citation>
    <scope>NUCLEOTIDE SEQUENCE [LARGE SCALE GENOMIC DNA]</scope>
    <source>
        <strain evidence="1 2">NBC122</strain>
    </source>
</reference>
<dbReference type="Proteomes" id="UP000294419">
    <property type="component" value="Chromosome"/>
</dbReference>
<dbReference type="EMBL" id="CP037954">
    <property type="protein sequence ID" value="QBO58732.1"/>
    <property type="molecule type" value="Genomic_DNA"/>
</dbReference>
<organism evidence="1 2">
    <name type="scientific">Chryseobacterium salivictor</name>
    <dbReference type="NCBI Taxonomy" id="2547600"/>
    <lineage>
        <taxon>Bacteria</taxon>
        <taxon>Pseudomonadati</taxon>
        <taxon>Bacteroidota</taxon>
        <taxon>Flavobacteriia</taxon>
        <taxon>Flavobacteriales</taxon>
        <taxon>Weeksellaceae</taxon>
        <taxon>Chryseobacterium group</taxon>
        <taxon>Chryseobacterium</taxon>
    </lineage>
</organism>
<keyword evidence="2" id="KW-1185">Reference proteome</keyword>